<name>A0A0F9CN22_9ZZZZ</name>
<comment type="caution">
    <text evidence="1">The sequence shown here is derived from an EMBL/GenBank/DDBJ whole genome shotgun (WGS) entry which is preliminary data.</text>
</comment>
<feature type="non-terminal residue" evidence="1">
    <location>
        <position position="1"/>
    </location>
</feature>
<protein>
    <submittedName>
        <fullName evidence="1">Uncharacterized protein</fullName>
    </submittedName>
</protein>
<reference evidence="1" key="1">
    <citation type="journal article" date="2015" name="Nature">
        <title>Complex archaea that bridge the gap between prokaryotes and eukaryotes.</title>
        <authorList>
            <person name="Spang A."/>
            <person name="Saw J.H."/>
            <person name="Jorgensen S.L."/>
            <person name="Zaremba-Niedzwiedzka K."/>
            <person name="Martijn J."/>
            <person name="Lind A.E."/>
            <person name="van Eijk R."/>
            <person name="Schleper C."/>
            <person name="Guy L."/>
            <person name="Ettema T.J."/>
        </authorList>
    </citation>
    <scope>NUCLEOTIDE SEQUENCE</scope>
</reference>
<sequence length="37" mass="4212">LKGRVQSMAMMYVKHEEFLGHLRECGVCTPMEEGQDA</sequence>
<accession>A0A0F9CN22</accession>
<dbReference type="EMBL" id="LAZR01032548">
    <property type="protein sequence ID" value="KKL50574.1"/>
    <property type="molecule type" value="Genomic_DNA"/>
</dbReference>
<proteinExistence type="predicted"/>
<organism evidence="1">
    <name type="scientific">marine sediment metagenome</name>
    <dbReference type="NCBI Taxonomy" id="412755"/>
    <lineage>
        <taxon>unclassified sequences</taxon>
        <taxon>metagenomes</taxon>
        <taxon>ecological metagenomes</taxon>
    </lineage>
</organism>
<gene>
    <name evidence="1" type="ORF">LCGC14_2304070</name>
</gene>
<dbReference type="AlphaFoldDB" id="A0A0F9CN22"/>
<evidence type="ECO:0000313" key="1">
    <source>
        <dbReference type="EMBL" id="KKL50574.1"/>
    </source>
</evidence>